<dbReference type="InterPro" id="IPR006703">
    <property type="entry name" value="G_AIG1"/>
</dbReference>
<evidence type="ECO:0000313" key="7">
    <source>
        <dbReference type="Proteomes" id="UP000735302"/>
    </source>
</evidence>
<accession>A0AAV3ZT07</accession>
<feature type="domain" description="AIG1-type G" evidence="5">
    <location>
        <begin position="17"/>
        <end position="222"/>
    </location>
</feature>
<comment type="similarity">
    <text evidence="1">Belongs to the TRAFAC class TrmE-Era-EngA-EngB-Septin-like GTPase superfamily. AIG1/Toc34/Toc159-like paraseptin GTPase family. IAN subfamily.</text>
</comment>
<name>A0AAV3ZT07_9GAST</name>
<dbReference type="PROSITE" id="PS51720">
    <property type="entry name" value="G_AIG1"/>
    <property type="match status" value="1"/>
</dbReference>
<dbReference type="InterPro" id="IPR027417">
    <property type="entry name" value="P-loop_NTPase"/>
</dbReference>
<dbReference type="Gene3D" id="3.40.50.300">
    <property type="entry name" value="P-loop containing nucleotide triphosphate hydrolases"/>
    <property type="match status" value="1"/>
</dbReference>
<protein>
    <submittedName>
        <fullName evidence="6">Immune-associated nucleotide-binding protein 10</fullName>
    </submittedName>
</protein>
<dbReference type="PANTHER" id="PTHR10903">
    <property type="entry name" value="GTPASE, IMAP FAMILY MEMBER-RELATED"/>
    <property type="match status" value="1"/>
</dbReference>
<evidence type="ECO:0000256" key="3">
    <source>
        <dbReference type="ARBA" id="ARBA00023134"/>
    </source>
</evidence>
<dbReference type="InterPro" id="IPR045058">
    <property type="entry name" value="GIMA/IAN/Toc"/>
</dbReference>
<gene>
    <name evidence="6" type="ORF">PoB_002425500</name>
</gene>
<evidence type="ECO:0000256" key="4">
    <source>
        <dbReference type="SAM" id="MobiDB-lite"/>
    </source>
</evidence>
<evidence type="ECO:0000313" key="6">
    <source>
        <dbReference type="EMBL" id="GFN97749.1"/>
    </source>
</evidence>
<organism evidence="6 7">
    <name type="scientific">Plakobranchus ocellatus</name>
    <dbReference type="NCBI Taxonomy" id="259542"/>
    <lineage>
        <taxon>Eukaryota</taxon>
        <taxon>Metazoa</taxon>
        <taxon>Spiralia</taxon>
        <taxon>Lophotrochozoa</taxon>
        <taxon>Mollusca</taxon>
        <taxon>Gastropoda</taxon>
        <taxon>Heterobranchia</taxon>
        <taxon>Euthyneura</taxon>
        <taxon>Panpulmonata</taxon>
        <taxon>Sacoglossa</taxon>
        <taxon>Placobranchoidea</taxon>
        <taxon>Plakobranchidae</taxon>
        <taxon>Plakobranchus</taxon>
    </lineage>
</organism>
<feature type="region of interest" description="Disordered" evidence="4">
    <location>
        <begin position="379"/>
        <end position="456"/>
    </location>
</feature>
<evidence type="ECO:0000256" key="2">
    <source>
        <dbReference type="ARBA" id="ARBA00022741"/>
    </source>
</evidence>
<dbReference type="AlphaFoldDB" id="A0AAV3ZT07"/>
<evidence type="ECO:0000256" key="1">
    <source>
        <dbReference type="ARBA" id="ARBA00008535"/>
    </source>
</evidence>
<feature type="compositionally biased region" description="Acidic residues" evidence="4">
    <location>
        <begin position="414"/>
        <end position="456"/>
    </location>
</feature>
<dbReference type="GO" id="GO:0005525">
    <property type="term" value="F:GTP binding"/>
    <property type="evidence" value="ECO:0007669"/>
    <property type="project" value="UniProtKB-KW"/>
</dbReference>
<comment type="caution">
    <text evidence="6">The sequence shown here is derived from an EMBL/GenBank/DDBJ whole genome shotgun (WGS) entry which is preliminary data.</text>
</comment>
<dbReference type="Pfam" id="PF04548">
    <property type="entry name" value="AIG1"/>
    <property type="match status" value="1"/>
</dbReference>
<reference evidence="6 7" key="1">
    <citation type="journal article" date="2021" name="Elife">
        <title>Chloroplast acquisition without the gene transfer in kleptoplastic sea slugs, Plakobranchus ocellatus.</title>
        <authorList>
            <person name="Maeda T."/>
            <person name="Takahashi S."/>
            <person name="Yoshida T."/>
            <person name="Shimamura S."/>
            <person name="Takaki Y."/>
            <person name="Nagai Y."/>
            <person name="Toyoda A."/>
            <person name="Suzuki Y."/>
            <person name="Arimoto A."/>
            <person name="Ishii H."/>
            <person name="Satoh N."/>
            <person name="Nishiyama T."/>
            <person name="Hasebe M."/>
            <person name="Maruyama T."/>
            <person name="Minagawa J."/>
            <person name="Obokata J."/>
            <person name="Shigenobu S."/>
        </authorList>
    </citation>
    <scope>NUCLEOTIDE SEQUENCE [LARGE SCALE GENOMIC DNA]</scope>
</reference>
<keyword evidence="2" id="KW-0547">Nucleotide-binding</keyword>
<keyword evidence="3" id="KW-0342">GTP-binding</keyword>
<sequence length="456" mass="51551">MSCSFSHCPLQFVAKEMEQTDILLLGKKENGRCLTGTAILKRNAFEIDVDYEVAEYKNQKLKVIDCSGFGDNCLSTDDEVDEFAGWITKALEINSSDAYSAIVIVLKYGNHVMKEELEGCEALRRIFGQDILLNHGVLLMTGGDNFERDSQKTQCSFEDWCRQQGGQFSELLEDCAGRVVLFDNFTKDEMKKNAQIDSLLECIASLPTGGERYTNELFQRASEERDRALAKCKTPILSETFMDEISLILQKFEELEDLEKAERSEPGAQVAEWAELNARTEGLVNHMQTESVETKMDKFVFKFAKSLKEFVEIDGTGSQKKEKSKRWKKMYEKAEKLDRAYIDAKSARIHAICDGIVSDEGSVLDTIVSLILESYEPEGAEGDEAGHAISGRLRGHSGDKGRKRKTGRRKQEGDSEDEEIQTEELDGVGEEEEGEEEGEEDEEDEEEEEEEEEEDD</sequence>
<dbReference type="PANTHER" id="PTHR10903:SF184">
    <property type="entry name" value="GTP-BINDING PROTEIN A"/>
    <property type="match status" value="1"/>
</dbReference>
<dbReference type="EMBL" id="BLXT01002806">
    <property type="protein sequence ID" value="GFN97749.1"/>
    <property type="molecule type" value="Genomic_DNA"/>
</dbReference>
<proteinExistence type="inferred from homology"/>
<keyword evidence="7" id="KW-1185">Reference proteome</keyword>
<evidence type="ECO:0000259" key="5">
    <source>
        <dbReference type="PROSITE" id="PS51720"/>
    </source>
</evidence>
<dbReference type="Proteomes" id="UP000735302">
    <property type="component" value="Unassembled WGS sequence"/>
</dbReference>